<dbReference type="PANTHER" id="PTHR48111:SF49">
    <property type="entry name" value="HEME RESPONSE REGULATOR HSSR"/>
    <property type="match status" value="1"/>
</dbReference>
<evidence type="ECO:0000259" key="17">
    <source>
        <dbReference type="PROSITE" id="PS51755"/>
    </source>
</evidence>
<evidence type="ECO:0000256" key="6">
    <source>
        <dbReference type="ARBA" id="ARBA00023015"/>
    </source>
</evidence>
<proteinExistence type="predicted"/>
<dbReference type="PROSITE" id="PS50110">
    <property type="entry name" value="RESPONSE_REGULATORY"/>
    <property type="match status" value="1"/>
</dbReference>
<comment type="subcellular location">
    <subcellularLocation>
        <location evidence="1">Cytoplasm</location>
    </subcellularLocation>
</comment>
<dbReference type="CDD" id="cd17574">
    <property type="entry name" value="REC_OmpR"/>
    <property type="match status" value="1"/>
</dbReference>
<dbReference type="CDD" id="cd00383">
    <property type="entry name" value="trans_reg_C"/>
    <property type="match status" value="1"/>
</dbReference>
<dbReference type="HOGENOM" id="CLU_000445_30_3_9"/>
<dbReference type="Gene3D" id="3.40.50.2300">
    <property type="match status" value="1"/>
</dbReference>
<dbReference type="PROSITE" id="PS51755">
    <property type="entry name" value="OMPR_PHOB"/>
    <property type="match status" value="1"/>
</dbReference>
<dbReference type="EMBL" id="CP009933">
    <property type="protein sequence ID" value="AKA68196.1"/>
    <property type="molecule type" value="Genomic_DNA"/>
</dbReference>
<feature type="modified residue" description="4-aspartylphosphate" evidence="14">
    <location>
        <position position="52"/>
    </location>
</feature>
<evidence type="ECO:0000256" key="2">
    <source>
        <dbReference type="ARBA" id="ARBA00018672"/>
    </source>
</evidence>
<evidence type="ECO:0000256" key="5">
    <source>
        <dbReference type="ARBA" id="ARBA00023012"/>
    </source>
</evidence>
<keyword evidence="9" id="KW-0010">Activator</keyword>
<dbReference type="STRING" id="1548.CSCA_1071"/>
<dbReference type="InterPro" id="IPR001867">
    <property type="entry name" value="OmpR/PhoB-type_DNA-bd"/>
</dbReference>
<evidence type="ECO:0000313" key="18">
    <source>
        <dbReference type="EMBL" id="AKA68196.1"/>
    </source>
</evidence>
<reference evidence="18 19" key="1">
    <citation type="journal article" date="2015" name="J. Biotechnol.">
        <title>Complete genome sequence of a malodorant-producing acetogen, Clostridium scatologenes ATCC 25775(T).</title>
        <authorList>
            <person name="Zhu Z."/>
            <person name="Guo T."/>
            <person name="Zheng H."/>
            <person name="Song T."/>
            <person name="Ouyang P."/>
            <person name="Xie J."/>
        </authorList>
    </citation>
    <scope>NUCLEOTIDE SEQUENCE [LARGE SCALE GENOMIC DNA]</scope>
    <source>
        <strain evidence="18 19">ATCC 25775</strain>
    </source>
</reference>
<dbReference type="SMART" id="SM00448">
    <property type="entry name" value="REC"/>
    <property type="match status" value="1"/>
</dbReference>
<organism evidence="18 19">
    <name type="scientific">Clostridium scatologenes</name>
    <dbReference type="NCBI Taxonomy" id="1548"/>
    <lineage>
        <taxon>Bacteria</taxon>
        <taxon>Bacillati</taxon>
        <taxon>Bacillota</taxon>
        <taxon>Clostridia</taxon>
        <taxon>Eubacteriales</taxon>
        <taxon>Clostridiaceae</taxon>
        <taxon>Clostridium</taxon>
    </lineage>
</organism>
<dbReference type="Proteomes" id="UP000033115">
    <property type="component" value="Chromosome"/>
</dbReference>
<evidence type="ECO:0000256" key="13">
    <source>
        <dbReference type="ARBA" id="ARBA00039976"/>
    </source>
</evidence>
<gene>
    <name evidence="18" type="ORF">CSCA_1071</name>
</gene>
<dbReference type="Gene3D" id="1.10.10.10">
    <property type="entry name" value="Winged helix-like DNA-binding domain superfamily/Winged helix DNA-binding domain"/>
    <property type="match status" value="1"/>
</dbReference>
<evidence type="ECO:0000256" key="14">
    <source>
        <dbReference type="PROSITE-ProRule" id="PRU00169"/>
    </source>
</evidence>
<evidence type="ECO:0000256" key="12">
    <source>
        <dbReference type="ARBA" id="ARBA00037471"/>
    </source>
</evidence>
<dbReference type="AlphaFoldDB" id="A0A0E3GQ98"/>
<dbReference type="KEGG" id="csq:CSCA_1071"/>
<keyword evidence="3" id="KW-0963">Cytoplasm</keyword>
<dbReference type="GO" id="GO:0032993">
    <property type="term" value="C:protein-DNA complex"/>
    <property type="evidence" value="ECO:0007669"/>
    <property type="project" value="TreeGrafter"/>
</dbReference>
<keyword evidence="10" id="KW-0804">Transcription</keyword>
<keyword evidence="8 15" id="KW-0238">DNA-binding</keyword>
<dbReference type="Pfam" id="PF00072">
    <property type="entry name" value="Response_reg"/>
    <property type="match status" value="1"/>
</dbReference>
<evidence type="ECO:0000256" key="11">
    <source>
        <dbReference type="ARBA" id="ARBA00024867"/>
    </source>
</evidence>
<evidence type="ECO:0000256" key="10">
    <source>
        <dbReference type="ARBA" id="ARBA00023163"/>
    </source>
</evidence>
<comment type="function">
    <text evidence="12">Member of the two-component regulatory system HssS/HssR involved in intracellular heme homeostasis and tempering of staphylococcal virulence. Phosphorylated HssR binds to a direct repeat sequence within hrtAB promoter and activates the expression of hrtAB, an efflux pump, in response to extracellular heme, hemin, hemoglobin or blood.</text>
</comment>
<dbReference type="InterPro" id="IPR039420">
    <property type="entry name" value="WalR-like"/>
</dbReference>
<evidence type="ECO:0000259" key="16">
    <source>
        <dbReference type="PROSITE" id="PS50110"/>
    </source>
</evidence>
<dbReference type="GO" id="GO:0000976">
    <property type="term" value="F:transcription cis-regulatory region binding"/>
    <property type="evidence" value="ECO:0007669"/>
    <property type="project" value="TreeGrafter"/>
</dbReference>
<evidence type="ECO:0000256" key="3">
    <source>
        <dbReference type="ARBA" id="ARBA00022490"/>
    </source>
</evidence>
<feature type="DNA-binding region" description="OmpR/PhoB-type" evidence="15">
    <location>
        <begin position="125"/>
        <end position="222"/>
    </location>
</feature>
<keyword evidence="7" id="KW-0843">Virulence</keyword>
<evidence type="ECO:0000313" key="19">
    <source>
        <dbReference type="Proteomes" id="UP000033115"/>
    </source>
</evidence>
<dbReference type="SUPFAM" id="SSF52172">
    <property type="entry name" value="CheY-like"/>
    <property type="match status" value="1"/>
</dbReference>
<protein>
    <recommendedName>
        <fullName evidence="13">Heme response regulator HssR</fullName>
    </recommendedName>
    <alternativeName>
        <fullName evidence="2">Stage 0 sporulation protein A homolog</fullName>
    </alternativeName>
</protein>
<dbReference type="PANTHER" id="PTHR48111">
    <property type="entry name" value="REGULATOR OF RPOS"/>
    <property type="match status" value="1"/>
</dbReference>
<keyword evidence="5" id="KW-0902">Two-component regulatory system</keyword>
<evidence type="ECO:0000256" key="1">
    <source>
        <dbReference type="ARBA" id="ARBA00004496"/>
    </source>
</evidence>
<accession>A0A0E3GQ98</accession>
<dbReference type="Gene3D" id="6.10.250.690">
    <property type="match status" value="1"/>
</dbReference>
<dbReference type="InterPro" id="IPR036388">
    <property type="entry name" value="WH-like_DNA-bd_sf"/>
</dbReference>
<dbReference type="GO" id="GO:0000156">
    <property type="term" value="F:phosphorelay response regulator activity"/>
    <property type="evidence" value="ECO:0007669"/>
    <property type="project" value="TreeGrafter"/>
</dbReference>
<dbReference type="FunFam" id="3.40.50.2300:FF:000001">
    <property type="entry name" value="DNA-binding response regulator PhoB"/>
    <property type="match status" value="1"/>
</dbReference>
<dbReference type="Pfam" id="PF00486">
    <property type="entry name" value="Trans_reg_C"/>
    <property type="match status" value="1"/>
</dbReference>
<keyword evidence="4 14" id="KW-0597">Phosphoprotein</keyword>
<name>A0A0E3GQ98_CLOSL</name>
<dbReference type="GO" id="GO:0006355">
    <property type="term" value="P:regulation of DNA-templated transcription"/>
    <property type="evidence" value="ECO:0007669"/>
    <property type="project" value="InterPro"/>
</dbReference>
<dbReference type="GO" id="GO:0005829">
    <property type="term" value="C:cytosol"/>
    <property type="evidence" value="ECO:0007669"/>
    <property type="project" value="TreeGrafter"/>
</dbReference>
<dbReference type="SMART" id="SM00862">
    <property type="entry name" value="Trans_reg_C"/>
    <property type="match status" value="1"/>
</dbReference>
<evidence type="ECO:0000256" key="15">
    <source>
        <dbReference type="PROSITE-ProRule" id="PRU01091"/>
    </source>
</evidence>
<dbReference type="SUPFAM" id="SSF46894">
    <property type="entry name" value="C-terminal effector domain of the bipartite response regulators"/>
    <property type="match status" value="1"/>
</dbReference>
<feature type="domain" description="Response regulatory" evidence="16">
    <location>
        <begin position="3"/>
        <end position="117"/>
    </location>
</feature>
<sequence length="225" mass="25830">MFKILVVEDDKSQARLMKAILSHAGYEIHLAHNGTIALEILDQVHIDLIVLDVMMPEMNGYEFAEAIRKSGNMIPILMLTAKQLTADKIRGFQSGTDDYMTKPADEEELLWRIKALLRRAKEASEHILKIGEVILDSDAFTVTRIDEKQTLPKKEFQLLYRLLSTPDYIFTRLQLMDEIWGMDSESVDTTVNVHITRLRKRFSSYPEFDIVAIRGVGYKAVKNVE</sequence>
<dbReference type="RefSeq" id="WP_029159682.1">
    <property type="nucleotide sequence ID" value="NZ_CP009933.1"/>
</dbReference>
<dbReference type="InterPro" id="IPR016032">
    <property type="entry name" value="Sig_transdc_resp-reg_C-effctor"/>
</dbReference>
<evidence type="ECO:0000256" key="7">
    <source>
        <dbReference type="ARBA" id="ARBA00023026"/>
    </source>
</evidence>
<keyword evidence="19" id="KW-1185">Reference proteome</keyword>
<keyword evidence="6" id="KW-0805">Transcription regulation</keyword>
<comment type="function">
    <text evidence="11">May play the central regulatory role in sporulation. It may be an element of the effector pathway responsible for the activation of sporulation genes in response to nutritional stress. Spo0A may act in concert with spo0H (a sigma factor) to control the expression of some genes that are critical to the sporulation process.</text>
</comment>
<dbReference type="InterPro" id="IPR011006">
    <property type="entry name" value="CheY-like_superfamily"/>
</dbReference>
<dbReference type="InterPro" id="IPR001789">
    <property type="entry name" value="Sig_transdc_resp-reg_receiver"/>
</dbReference>
<evidence type="ECO:0000256" key="9">
    <source>
        <dbReference type="ARBA" id="ARBA00023159"/>
    </source>
</evidence>
<evidence type="ECO:0000256" key="8">
    <source>
        <dbReference type="ARBA" id="ARBA00023125"/>
    </source>
</evidence>
<evidence type="ECO:0000256" key="4">
    <source>
        <dbReference type="ARBA" id="ARBA00022553"/>
    </source>
</evidence>
<feature type="domain" description="OmpR/PhoB-type" evidence="17">
    <location>
        <begin position="125"/>
        <end position="222"/>
    </location>
</feature>